<accession>A0A182J437</accession>
<dbReference type="PANTHER" id="PTHR15422:SF43">
    <property type="entry name" value="ASCORBATE FERRIREDUCTASE (TRANSMEMBRANE)"/>
    <property type="match status" value="1"/>
</dbReference>
<comment type="subcellular location">
    <subcellularLocation>
        <location evidence="2">Membrane</location>
        <topology evidence="2">Multi-pass membrane protein</topology>
    </subcellularLocation>
</comment>
<sequence length="246" mass="27515">MNALDVDENSLRRPRSKASLISRIVFNFVHPLCLVIPSVLITTACWCKGLTHMYTWHVLLTGLGFHLLMAAGVSMLYGGNSFARQSPRSTRKTIHWILQSVGSGCVLIGTVLQYINREKKLKSHFASLHSIVGLLAVIFVFLSLANGVAALFGWKLRRFLRPSLCKLTHHATGTASFAMGMYAIMLAYEKHIFKEIFPLEARIGFVIITVLAGVISLFGVWKNIYHFLYETFAGCTSTEYILDDVE</sequence>
<dbReference type="PANTHER" id="PTHR15422">
    <property type="entry name" value="OS05G0565100 PROTEIN"/>
    <property type="match status" value="1"/>
</dbReference>
<evidence type="ECO:0000313" key="12">
    <source>
        <dbReference type="EnsemblMetazoa" id="AATE010960-PA.1"/>
    </source>
</evidence>
<keyword evidence="7" id="KW-0249">Electron transport</keyword>
<dbReference type="Gene3D" id="1.20.120.1770">
    <property type="match status" value="1"/>
</dbReference>
<evidence type="ECO:0000256" key="4">
    <source>
        <dbReference type="ARBA" id="ARBA00022617"/>
    </source>
</evidence>
<evidence type="ECO:0000256" key="5">
    <source>
        <dbReference type="ARBA" id="ARBA00022692"/>
    </source>
</evidence>
<dbReference type="Pfam" id="PF03188">
    <property type="entry name" value="Cytochrom_B561"/>
    <property type="match status" value="1"/>
</dbReference>
<name>A0A182J437_ANOAO</name>
<reference evidence="12" key="1">
    <citation type="submission" date="2022-08" db="UniProtKB">
        <authorList>
            <consortium name="EnsemblMetazoa"/>
        </authorList>
    </citation>
    <scope>IDENTIFICATION</scope>
    <source>
        <strain evidence="12">EBRO</strain>
    </source>
</reference>
<keyword evidence="5" id="KW-0812">Transmembrane</keyword>
<organism evidence="12">
    <name type="scientific">Anopheles atroparvus</name>
    <name type="common">European mosquito</name>
    <dbReference type="NCBI Taxonomy" id="41427"/>
    <lineage>
        <taxon>Eukaryota</taxon>
        <taxon>Metazoa</taxon>
        <taxon>Ecdysozoa</taxon>
        <taxon>Arthropoda</taxon>
        <taxon>Hexapoda</taxon>
        <taxon>Insecta</taxon>
        <taxon>Pterygota</taxon>
        <taxon>Neoptera</taxon>
        <taxon>Endopterygota</taxon>
        <taxon>Diptera</taxon>
        <taxon>Nematocera</taxon>
        <taxon>Culicoidea</taxon>
        <taxon>Culicidae</taxon>
        <taxon>Anophelinae</taxon>
        <taxon>Anopheles</taxon>
    </lineage>
</organism>
<dbReference type="GO" id="GO:0140571">
    <property type="term" value="F:transmembrane ascorbate ferrireductase activity"/>
    <property type="evidence" value="ECO:0007669"/>
    <property type="project" value="UniProtKB-EC"/>
</dbReference>
<evidence type="ECO:0000256" key="6">
    <source>
        <dbReference type="ARBA" id="ARBA00022723"/>
    </source>
</evidence>
<keyword evidence="4" id="KW-0349">Heme</keyword>
<dbReference type="EnsemblMetazoa" id="AATE010960-RA">
    <property type="protein sequence ID" value="AATE010960-PA.1"/>
    <property type="gene ID" value="AATE010960"/>
</dbReference>
<dbReference type="GO" id="GO:0046872">
    <property type="term" value="F:metal ion binding"/>
    <property type="evidence" value="ECO:0007669"/>
    <property type="project" value="UniProtKB-KW"/>
</dbReference>
<evidence type="ECO:0000256" key="1">
    <source>
        <dbReference type="ARBA" id="ARBA00001970"/>
    </source>
</evidence>
<dbReference type="VEuPathDB" id="VectorBase:AATE010960"/>
<evidence type="ECO:0000256" key="11">
    <source>
        <dbReference type="ARBA" id="ARBA00024225"/>
    </source>
</evidence>
<dbReference type="STRING" id="41427.A0A182J437"/>
<evidence type="ECO:0000256" key="2">
    <source>
        <dbReference type="ARBA" id="ARBA00004141"/>
    </source>
</evidence>
<dbReference type="PROSITE" id="PS50939">
    <property type="entry name" value="CYTOCHROME_B561"/>
    <property type="match status" value="1"/>
</dbReference>
<comment type="cofactor">
    <cofactor evidence="1">
        <name>heme b</name>
        <dbReference type="ChEBI" id="CHEBI:60344"/>
    </cofactor>
</comment>
<keyword evidence="8" id="KW-1133">Transmembrane helix</keyword>
<evidence type="ECO:0000256" key="9">
    <source>
        <dbReference type="ARBA" id="ARBA00023004"/>
    </source>
</evidence>
<evidence type="ECO:0000256" key="3">
    <source>
        <dbReference type="ARBA" id="ARBA00022448"/>
    </source>
</evidence>
<dbReference type="InterPro" id="IPR006593">
    <property type="entry name" value="Cyt_b561/ferric_Rdtase_TM"/>
</dbReference>
<evidence type="ECO:0000256" key="10">
    <source>
        <dbReference type="ARBA" id="ARBA00023136"/>
    </source>
</evidence>
<dbReference type="SMART" id="SM00665">
    <property type="entry name" value="B561"/>
    <property type="match status" value="1"/>
</dbReference>
<keyword evidence="10" id="KW-0472">Membrane</keyword>
<keyword evidence="9" id="KW-0408">Iron</keyword>
<evidence type="ECO:0000256" key="7">
    <source>
        <dbReference type="ARBA" id="ARBA00022982"/>
    </source>
</evidence>
<dbReference type="AlphaFoldDB" id="A0A182J437"/>
<evidence type="ECO:0000256" key="8">
    <source>
        <dbReference type="ARBA" id="ARBA00022989"/>
    </source>
</evidence>
<proteinExistence type="predicted"/>
<dbReference type="GO" id="GO:0140575">
    <property type="term" value="F:transmembrane monodehydroascorbate reductase activity"/>
    <property type="evidence" value="ECO:0007669"/>
    <property type="project" value="InterPro"/>
</dbReference>
<dbReference type="InterPro" id="IPR045150">
    <property type="entry name" value="CYB561D1/2"/>
</dbReference>
<dbReference type="EC" id="7.2.1.3" evidence="11"/>
<keyword evidence="6" id="KW-0479">Metal-binding</keyword>
<dbReference type="GO" id="GO:0016020">
    <property type="term" value="C:membrane"/>
    <property type="evidence" value="ECO:0007669"/>
    <property type="project" value="UniProtKB-SubCell"/>
</dbReference>
<protein>
    <recommendedName>
        <fullName evidence="11">ascorbate ferrireductase (transmembrane)</fullName>
        <ecNumber evidence="11">7.2.1.3</ecNumber>
    </recommendedName>
</protein>
<keyword evidence="3" id="KW-0813">Transport</keyword>
<dbReference type="CDD" id="cd08761">
    <property type="entry name" value="Cyt_b561_CYB561D2_like"/>
    <property type="match status" value="1"/>
</dbReference>